<dbReference type="KEGG" id="sshi:J5U23_02143"/>
<evidence type="ECO:0000313" key="2">
    <source>
        <dbReference type="Proteomes" id="UP000694018"/>
    </source>
</evidence>
<evidence type="ECO:0000313" key="1">
    <source>
        <dbReference type="EMBL" id="QXJ29274.1"/>
    </source>
</evidence>
<gene>
    <name evidence="1" type="ORF">J5U23_02143</name>
</gene>
<proteinExistence type="predicted"/>
<name>A0A8F5BQ34_SACSH</name>
<dbReference type="EMBL" id="CP077717">
    <property type="protein sequence ID" value="QXJ29274.1"/>
    <property type="molecule type" value="Genomic_DNA"/>
</dbReference>
<organism evidence="1 2">
    <name type="scientific">Saccharolobus shibatae (strain ATCC 51178 / DSM 5389 / JCM 8931 / NBRC 15437 / B12)</name>
    <name type="common">Sulfolobus shibatae</name>
    <dbReference type="NCBI Taxonomy" id="523848"/>
    <lineage>
        <taxon>Archaea</taxon>
        <taxon>Thermoproteota</taxon>
        <taxon>Thermoprotei</taxon>
        <taxon>Sulfolobales</taxon>
        <taxon>Sulfolobaceae</taxon>
        <taxon>Saccharolobus</taxon>
    </lineage>
</organism>
<accession>A0A8F5BQ34</accession>
<protein>
    <submittedName>
        <fullName evidence="1">Uncharacterized protein</fullName>
    </submittedName>
</protein>
<dbReference type="Proteomes" id="UP000694018">
    <property type="component" value="Chromosome"/>
</dbReference>
<dbReference type="AlphaFoldDB" id="A0A8F5BQ34"/>
<sequence length="78" mass="9203">MKRENAVPLTIMAEEYAKEKNIPKQSARKVLEKRLKILVEQGIVERLNTYPVSYKLKKLPKILLLPFSKKFRLNESFD</sequence>
<reference evidence="1" key="1">
    <citation type="journal article" date="2021" name="Environ. Microbiol.">
        <title>New insights into the diversity and evolution of the archaeal mobilome from three complete genomes of Saccharolobus shibatae.</title>
        <authorList>
            <person name="Medvedeva S."/>
            <person name="Brandt D."/>
            <person name="Cvirkaite-Krupovic V."/>
            <person name="Liu Y."/>
            <person name="Severinov K."/>
            <person name="Ishino S."/>
            <person name="Ishino Y."/>
            <person name="Prangishvili D."/>
            <person name="Kalinowski J."/>
            <person name="Krupovic M."/>
        </authorList>
    </citation>
    <scope>NUCLEOTIDE SEQUENCE</scope>
    <source>
        <strain evidence="1">B12</strain>
    </source>
</reference>